<keyword evidence="2" id="KW-1185">Reference proteome</keyword>
<gene>
    <name evidence="1" type="ORF">HRI_000525900</name>
</gene>
<evidence type="ECO:0000313" key="2">
    <source>
        <dbReference type="Proteomes" id="UP001165190"/>
    </source>
</evidence>
<dbReference type="CDD" id="cd09272">
    <property type="entry name" value="RNase_HI_RT_Ty1"/>
    <property type="match status" value="1"/>
</dbReference>
<name>A0A9W7H173_HIBTR</name>
<dbReference type="OrthoDB" id="1163908at2759"/>
<proteinExistence type="predicted"/>
<keyword evidence="1" id="KW-0418">Kinase</keyword>
<dbReference type="PANTHER" id="PTHR11439:SF467">
    <property type="entry name" value="INTEGRASE CATALYTIC DOMAIN-CONTAINING PROTEIN"/>
    <property type="match status" value="1"/>
</dbReference>
<dbReference type="InterPro" id="IPR043502">
    <property type="entry name" value="DNA/RNA_pol_sf"/>
</dbReference>
<dbReference type="Proteomes" id="UP001165190">
    <property type="component" value="Unassembled WGS sequence"/>
</dbReference>
<comment type="caution">
    <text evidence="1">The sequence shown here is derived from an EMBL/GenBank/DDBJ whole genome shotgun (WGS) entry which is preliminary data.</text>
</comment>
<accession>A0A9W7H173</accession>
<dbReference type="PANTHER" id="PTHR11439">
    <property type="entry name" value="GAG-POL-RELATED RETROTRANSPOSON"/>
    <property type="match status" value="1"/>
</dbReference>
<dbReference type="SUPFAM" id="SSF56672">
    <property type="entry name" value="DNA/RNA polymerases"/>
    <property type="match status" value="1"/>
</dbReference>
<evidence type="ECO:0000313" key="1">
    <source>
        <dbReference type="EMBL" id="GMI68566.1"/>
    </source>
</evidence>
<organism evidence="1 2">
    <name type="scientific">Hibiscus trionum</name>
    <name type="common">Flower of an hour</name>
    <dbReference type="NCBI Taxonomy" id="183268"/>
    <lineage>
        <taxon>Eukaryota</taxon>
        <taxon>Viridiplantae</taxon>
        <taxon>Streptophyta</taxon>
        <taxon>Embryophyta</taxon>
        <taxon>Tracheophyta</taxon>
        <taxon>Spermatophyta</taxon>
        <taxon>Magnoliopsida</taxon>
        <taxon>eudicotyledons</taxon>
        <taxon>Gunneridae</taxon>
        <taxon>Pentapetalae</taxon>
        <taxon>rosids</taxon>
        <taxon>malvids</taxon>
        <taxon>Malvales</taxon>
        <taxon>Malvaceae</taxon>
        <taxon>Malvoideae</taxon>
        <taxon>Hibiscus</taxon>
    </lineage>
</organism>
<dbReference type="EMBL" id="BSYR01000006">
    <property type="protein sequence ID" value="GMI68566.1"/>
    <property type="molecule type" value="Genomic_DNA"/>
</dbReference>
<dbReference type="GO" id="GO:0016301">
    <property type="term" value="F:kinase activity"/>
    <property type="evidence" value="ECO:0007669"/>
    <property type="project" value="UniProtKB-KW"/>
</dbReference>
<dbReference type="AlphaFoldDB" id="A0A9W7H173"/>
<keyword evidence="1" id="KW-0808">Transferase</keyword>
<protein>
    <submittedName>
        <fullName evidence="1">Cysteine-rich RLK (RECEPTOR-like protein kinase) 8</fullName>
    </submittedName>
</protein>
<sequence length="244" mass="26651">MVTSLHLSTADGSPIANASEYRSIVGALQYVVITRTEIAFAVNRVCQFMQNPLDTHFQAVKQILRYLQGSIDFGLRFTKASRLNITAFADANSGSDLDDCRSTSGFCLFFGGNPVSWGSKKQSVVSRSTAEAEYRAVACATSEVLWLFSLLQELHVSCDGTPVLWCDNSSAIAVSANPVLHSKFKQVELDLYFVREKVAAGVLMVNEVPAYEQIADLLTKPLSAPVFTRFRHQLAVVSASSLIS</sequence>
<reference evidence="1" key="1">
    <citation type="submission" date="2023-05" db="EMBL/GenBank/DDBJ databases">
        <title>Genome and transcriptome analyses reveal genes involved in the formation of fine ridges on petal epidermal cells in Hibiscus trionum.</title>
        <authorList>
            <person name="Koshimizu S."/>
            <person name="Masuda S."/>
            <person name="Ishii T."/>
            <person name="Shirasu K."/>
            <person name="Hoshino A."/>
            <person name="Arita M."/>
        </authorList>
    </citation>
    <scope>NUCLEOTIDE SEQUENCE</scope>
    <source>
        <strain evidence="1">Hamamatsu line</strain>
    </source>
</reference>